<organism evidence="1">
    <name type="scientific">Siphoviridae sp. cthL03</name>
    <dbReference type="NCBI Taxonomy" id="2825615"/>
    <lineage>
        <taxon>Viruses</taxon>
        <taxon>Duplodnaviria</taxon>
        <taxon>Heunggongvirae</taxon>
        <taxon>Uroviricota</taxon>
        <taxon>Caudoviricetes</taxon>
    </lineage>
</organism>
<sequence length="29" mass="3365">MHSLPFLSLCKILINIVSLVPDRTHQIEF</sequence>
<proteinExistence type="predicted"/>
<name>A0A8S5PGY6_9CAUD</name>
<reference evidence="1" key="1">
    <citation type="journal article" date="2021" name="Proc. Natl. Acad. Sci. U.S.A.">
        <title>A Catalog of Tens of Thousands of Viruses from Human Metagenomes Reveals Hidden Associations with Chronic Diseases.</title>
        <authorList>
            <person name="Tisza M.J."/>
            <person name="Buck C.B."/>
        </authorList>
    </citation>
    <scope>NUCLEOTIDE SEQUENCE</scope>
    <source>
        <strain evidence="1">CthL03</strain>
    </source>
</reference>
<evidence type="ECO:0000313" key="1">
    <source>
        <dbReference type="EMBL" id="DAE05633.1"/>
    </source>
</evidence>
<dbReference type="EMBL" id="BK015413">
    <property type="protein sequence ID" value="DAE05633.1"/>
    <property type="molecule type" value="Genomic_DNA"/>
</dbReference>
<accession>A0A8S5PGY6</accession>
<protein>
    <submittedName>
        <fullName evidence="1">Uncharacterized protein</fullName>
    </submittedName>
</protein>